<dbReference type="EMBL" id="KZ819200">
    <property type="protein sequence ID" value="PWY98058.1"/>
    <property type="molecule type" value="Genomic_DNA"/>
</dbReference>
<accession>A0A317XKU9</accession>
<keyword evidence="6" id="KW-0378">Hydrolase</keyword>
<evidence type="ECO:0000256" key="11">
    <source>
        <dbReference type="SAM" id="MobiDB-lite"/>
    </source>
</evidence>
<protein>
    <recommendedName>
        <fullName evidence="9">AMP deaminase</fullName>
        <ecNumber evidence="4">3.5.4.6</ecNumber>
    </recommendedName>
    <alternativeName>
        <fullName evidence="10">Myoadenylate deaminase</fullName>
    </alternativeName>
</protein>
<feature type="compositionally biased region" description="Low complexity" evidence="11">
    <location>
        <begin position="24"/>
        <end position="37"/>
    </location>
</feature>
<keyword evidence="13" id="KW-1185">Reference proteome</keyword>
<evidence type="ECO:0000256" key="6">
    <source>
        <dbReference type="ARBA" id="ARBA00022801"/>
    </source>
</evidence>
<dbReference type="GO" id="GO:0046872">
    <property type="term" value="F:metal ion binding"/>
    <property type="evidence" value="ECO:0007669"/>
    <property type="project" value="UniProtKB-KW"/>
</dbReference>
<evidence type="ECO:0000256" key="8">
    <source>
        <dbReference type="ARBA" id="ARBA00023080"/>
    </source>
</evidence>
<dbReference type="EC" id="3.5.4.6" evidence="4"/>
<evidence type="ECO:0000256" key="1">
    <source>
        <dbReference type="ARBA" id="ARBA00001947"/>
    </source>
</evidence>
<keyword evidence="5" id="KW-0479">Metal-binding</keyword>
<dbReference type="GO" id="GO:0046033">
    <property type="term" value="P:AMP metabolic process"/>
    <property type="evidence" value="ECO:0007669"/>
    <property type="project" value="TreeGrafter"/>
</dbReference>
<dbReference type="PROSITE" id="PS00485">
    <property type="entry name" value="A_DEAMINASE"/>
    <property type="match status" value="1"/>
</dbReference>
<dbReference type="Pfam" id="PF19326">
    <property type="entry name" value="AMP_deaminase"/>
    <property type="match status" value="1"/>
</dbReference>
<dbReference type="Gene3D" id="4.10.800.20">
    <property type="match status" value="1"/>
</dbReference>
<keyword evidence="7" id="KW-0862">Zinc</keyword>
<dbReference type="AlphaFoldDB" id="A0A317XKU9"/>
<dbReference type="InterPro" id="IPR006329">
    <property type="entry name" value="AMPD"/>
</dbReference>
<evidence type="ECO:0000256" key="9">
    <source>
        <dbReference type="ARBA" id="ARBA00072037"/>
    </source>
</evidence>
<dbReference type="NCBIfam" id="TIGR01429">
    <property type="entry name" value="AMP_deaminase"/>
    <property type="match status" value="1"/>
</dbReference>
<feature type="region of interest" description="Disordered" evidence="11">
    <location>
        <begin position="409"/>
        <end position="435"/>
    </location>
</feature>
<feature type="region of interest" description="Disordered" evidence="11">
    <location>
        <begin position="128"/>
        <end position="147"/>
    </location>
</feature>
<dbReference type="PANTHER" id="PTHR11359">
    <property type="entry name" value="AMP DEAMINASE"/>
    <property type="match status" value="1"/>
</dbReference>
<feature type="region of interest" description="Disordered" evidence="11">
    <location>
        <begin position="154"/>
        <end position="175"/>
    </location>
</feature>
<organism evidence="12 13">
    <name type="scientific">Testicularia cyperi</name>
    <dbReference type="NCBI Taxonomy" id="1882483"/>
    <lineage>
        <taxon>Eukaryota</taxon>
        <taxon>Fungi</taxon>
        <taxon>Dikarya</taxon>
        <taxon>Basidiomycota</taxon>
        <taxon>Ustilaginomycotina</taxon>
        <taxon>Ustilaginomycetes</taxon>
        <taxon>Ustilaginales</taxon>
        <taxon>Anthracoideaceae</taxon>
        <taxon>Testicularia</taxon>
    </lineage>
</organism>
<evidence type="ECO:0000313" key="13">
    <source>
        <dbReference type="Proteomes" id="UP000246740"/>
    </source>
</evidence>
<evidence type="ECO:0000256" key="3">
    <source>
        <dbReference type="ARBA" id="ARBA00006676"/>
    </source>
</evidence>
<sequence>MCGRRPNGMEQPPVARSELARGLSGTSSTRDSSPASSERMGYELGSPSVGTPPATRADASHYSEADEKRLHESDGHYWAHRRISTSQHASPAIDIPARLAGSFTATSQHELESALASTSLADSSVFSSSIHDERRSNADLDVSGDGTAVPPPNVATAFDPNATGGTAPHPAPHGLASHDRLHFAASPAEAAAAVAGLGAATHSSLGHQSDAAVGAAAAPDASKVAVHAELSGELRALYSSLQTCLDLRDKYMGTSLQDDLEDNPKNWDAEYCARAAASRGEPFEHSLPGATPEGSIKIDGSSLDAETGKPKPWRIYPAPPRPHWELFNPPPTSSFVVRPTSVNPLPPPIPPASPANAQAAQALLESIGGKPGSFRDADIAVPSRHVLNGAQVSWRMDETGVIQVYDGDLPPSTSTPTHNVDDDPVATTEHTSNDHKKPLFSIPTIREYFRDLDYLLGVISDGPVKSFAWRRLKYLESKWNLYFLLNEYRELADMKRVPHRDFYNVRKVDTHVHHSASMNQKHLLRFIKAKIKRFPDDVVIHRDGRDLTLQQVFESLKLTAYDLSIDTLDMHAHQDAFHRFDKFNLKYNPMGESRLREIFLKTDNLIRGRYLAELTKEVMADLEQSKYQMTEYRVSIYGRTRSEWDKLASWVVDNDLFSPNVRWLIQVPRLYDVYKANGTVDNFEQIIRNVFEPLFEVTQNPESHPKMHIFLQRVVGFDLVDDESKPERRVHKKFPVPKLWDFKDSPPYNYWLYYMFANISSLNQWRKLRGFNTFVLRPHAGEAGDTDHMAAAFLTSQSISHGILLRKVPALQYLYYLKQIGLAMSPLSNNALFLSYERNPFPTFLKMGMNVSISTDDPLQFHLSKEPLLEEYSVATQIYKLTPADMCELARNSVLQSGWEMEIKRHWLGPNFQLPGPRGNVVAKSNVPDIRLRFREETLREELDLVWQRPPAAA</sequence>
<feature type="region of interest" description="Disordered" evidence="11">
    <location>
        <begin position="280"/>
        <end position="311"/>
    </location>
</feature>
<dbReference type="InParanoid" id="A0A317XKU9"/>
<dbReference type="InterPro" id="IPR006650">
    <property type="entry name" value="A/AMP_deam_AS"/>
</dbReference>
<dbReference type="InterPro" id="IPR032466">
    <property type="entry name" value="Metal_Hydrolase"/>
</dbReference>
<feature type="region of interest" description="Disordered" evidence="11">
    <location>
        <begin position="1"/>
        <end position="71"/>
    </location>
</feature>
<evidence type="ECO:0000256" key="4">
    <source>
        <dbReference type="ARBA" id="ARBA00012775"/>
    </source>
</evidence>
<evidence type="ECO:0000313" key="12">
    <source>
        <dbReference type="EMBL" id="PWY98058.1"/>
    </source>
</evidence>
<evidence type="ECO:0000256" key="7">
    <source>
        <dbReference type="ARBA" id="ARBA00022833"/>
    </source>
</evidence>
<proteinExistence type="inferred from homology"/>
<dbReference type="STRING" id="1882483.A0A317XKU9"/>
<comment type="pathway">
    <text evidence="2">Purine metabolism; IMP biosynthesis via salvage pathway; IMP from AMP: step 1/1.</text>
</comment>
<dbReference type="OrthoDB" id="1723809at2759"/>
<evidence type="ECO:0000256" key="5">
    <source>
        <dbReference type="ARBA" id="ARBA00022723"/>
    </source>
</evidence>
<comment type="similarity">
    <text evidence="3">Belongs to the metallo-dependent hydrolases superfamily. Adenosine and AMP deaminases family.</text>
</comment>
<dbReference type="CDD" id="cd01319">
    <property type="entry name" value="AMPD"/>
    <property type="match status" value="1"/>
</dbReference>
<comment type="cofactor">
    <cofactor evidence="1">
        <name>Zn(2+)</name>
        <dbReference type="ChEBI" id="CHEBI:29105"/>
    </cofactor>
</comment>
<dbReference type="Gene3D" id="3.20.20.140">
    <property type="entry name" value="Metal-dependent hydrolases"/>
    <property type="match status" value="1"/>
</dbReference>
<keyword evidence="8" id="KW-0546">Nucleotide metabolism</keyword>
<dbReference type="UniPathway" id="UPA00591">
    <property type="reaction ID" value="UER00663"/>
</dbReference>
<gene>
    <name evidence="12" type="ORF">BCV70DRAFT_179959</name>
</gene>
<dbReference type="GO" id="GO:0032264">
    <property type="term" value="P:IMP salvage"/>
    <property type="evidence" value="ECO:0007669"/>
    <property type="project" value="UniProtKB-UniPathway"/>
</dbReference>
<dbReference type="FunFam" id="4.10.800.20:FF:000001">
    <property type="entry name" value="AMP deaminase"/>
    <property type="match status" value="1"/>
</dbReference>
<dbReference type="SUPFAM" id="SSF51556">
    <property type="entry name" value="Metallo-dependent hydrolases"/>
    <property type="match status" value="1"/>
</dbReference>
<feature type="compositionally biased region" description="Basic and acidic residues" evidence="11">
    <location>
        <begin position="58"/>
        <end position="71"/>
    </location>
</feature>
<reference evidence="12 13" key="1">
    <citation type="journal article" date="2018" name="Mol. Biol. Evol.">
        <title>Broad Genomic Sampling Reveals a Smut Pathogenic Ancestry of the Fungal Clade Ustilaginomycotina.</title>
        <authorList>
            <person name="Kijpornyongpan T."/>
            <person name="Mondo S.J."/>
            <person name="Barry K."/>
            <person name="Sandor L."/>
            <person name="Lee J."/>
            <person name="Lipzen A."/>
            <person name="Pangilinan J."/>
            <person name="LaButti K."/>
            <person name="Hainaut M."/>
            <person name="Henrissat B."/>
            <person name="Grigoriev I.V."/>
            <person name="Spatafora J.W."/>
            <person name="Aime M.C."/>
        </authorList>
    </citation>
    <scope>NUCLEOTIDE SEQUENCE [LARGE SCALE GENOMIC DNA]</scope>
    <source>
        <strain evidence="12 13">MCA 3645</strain>
    </source>
</reference>
<evidence type="ECO:0000256" key="2">
    <source>
        <dbReference type="ARBA" id="ARBA00004955"/>
    </source>
</evidence>
<dbReference type="GO" id="GO:0005829">
    <property type="term" value="C:cytosol"/>
    <property type="evidence" value="ECO:0007669"/>
    <property type="project" value="TreeGrafter"/>
</dbReference>
<dbReference type="GO" id="GO:0003876">
    <property type="term" value="F:AMP deaminase activity"/>
    <property type="evidence" value="ECO:0007669"/>
    <property type="project" value="UniProtKB-EC"/>
</dbReference>
<dbReference type="PANTHER" id="PTHR11359:SF0">
    <property type="entry name" value="AMP DEAMINASE"/>
    <property type="match status" value="1"/>
</dbReference>
<dbReference type="FunCoup" id="A0A317XKU9">
    <property type="interactions" value="272"/>
</dbReference>
<dbReference type="Proteomes" id="UP000246740">
    <property type="component" value="Unassembled WGS sequence"/>
</dbReference>
<name>A0A317XKU9_9BASI</name>
<dbReference type="FunFam" id="3.20.20.140:FF:000035">
    <property type="entry name" value="Probable amp deaminase"/>
    <property type="match status" value="1"/>
</dbReference>
<evidence type="ECO:0000256" key="10">
    <source>
        <dbReference type="ARBA" id="ARBA00078830"/>
    </source>
</evidence>